<organism evidence="2">
    <name type="scientific">hydrothermal vent metagenome</name>
    <dbReference type="NCBI Taxonomy" id="652676"/>
    <lineage>
        <taxon>unclassified sequences</taxon>
        <taxon>metagenomes</taxon>
        <taxon>ecological metagenomes</taxon>
    </lineage>
</organism>
<dbReference type="SUPFAM" id="SSF52821">
    <property type="entry name" value="Rhodanese/Cell cycle control phosphatase"/>
    <property type="match status" value="1"/>
</dbReference>
<dbReference type="Pfam" id="PF00581">
    <property type="entry name" value="Rhodanese"/>
    <property type="match status" value="1"/>
</dbReference>
<dbReference type="PANTHER" id="PTHR43031">
    <property type="entry name" value="FAD-DEPENDENT OXIDOREDUCTASE"/>
    <property type="match status" value="1"/>
</dbReference>
<evidence type="ECO:0000259" key="1">
    <source>
        <dbReference type="PROSITE" id="PS50206"/>
    </source>
</evidence>
<dbReference type="SMART" id="SM00450">
    <property type="entry name" value="RHOD"/>
    <property type="match status" value="1"/>
</dbReference>
<name>A0A3B1AKU3_9ZZZZ</name>
<dbReference type="InterPro" id="IPR050229">
    <property type="entry name" value="GlpE_sulfurtransferase"/>
</dbReference>
<evidence type="ECO:0000313" key="2">
    <source>
        <dbReference type="EMBL" id="VAX00048.1"/>
    </source>
</evidence>
<dbReference type="EMBL" id="UOFS01000042">
    <property type="protein sequence ID" value="VAX00048.1"/>
    <property type="molecule type" value="Genomic_DNA"/>
</dbReference>
<sequence length="169" mass="19590">MRYFIKLLLLCILSMVFRPFAFANDSFEDMANKMANSFDAPRISAKKLQQLMRNDNIIIFDTREKEEFDVSHIKNAIYVGYDDFDLDKALQQIKKGSVVISYCSVGYRSGDITQQLKESDIEAYNLYGGLFNWSNHNKPLFSGNKTKTINIHGYDKQWGKWLTKGNVVY</sequence>
<dbReference type="InterPro" id="IPR036873">
    <property type="entry name" value="Rhodanese-like_dom_sf"/>
</dbReference>
<dbReference type="AlphaFoldDB" id="A0A3B1AKU3"/>
<protein>
    <recommendedName>
        <fullName evidence="1">Rhodanese domain-containing protein</fullName>
    </recommendedName>
</protein>
<dbReference type="InterPro" id="IPR001763">
    <property type="entry name" value="Rhodanese-like_dom"/>
</dbReference>
<proteinExistence type="predicted"/>
<dbReference type="CDD" id="cd00158">
    <property type="entry name" value="RHOD"/>
    <property type="match status" value="1"/>
</dbReference>
<gene>
    <name evidence="2" type="ORF">MNBD_GAMMA22-1106</name>
</gene>
<dbReference type="Gene3D" id="3.40.250.10">
    <property type="entry name" value="Rhodanese-like domain"/>
    <property type="match status" value="1"/>
</dbReference>
<dbReference type="PANTHER" id="PTHR43031:SF16">
    <property type="entry name" value="OXIDOREDUCTASE"/>
    <property type="match status" value="1"/>
</dbReference>
<accession>A0A3B1AKU3</accession>
<dbReference type="NCBIfam" id="NF045521">
    <property type="entry name" value="rhoda_near_glyco"/>
    <property type="match status" value="1"/>
</dbReference>
<reference evidence="2" key="1">
    <citation type="submission" date="2018-06" db="EMBL/GenBank/DDBJ databases">
        <authorList>
            <person name="Zhirakovskaya E."/>
        </authorList>
    </citation>
    <scope>NUCLEOTIDE SEQUENCE</scope>
</reference>
<feature type="domain" description="Rhodanese" evidence="1">
    <location>
        <begin position="53"/>
        <end position="142"/>
    </location>
</feature>
<dbReference type="PROSITE" id="PS50206">
    <property type="entry name" value="RHODANESE_3"/>
    <property type="match status" value="1"/>
</dbReference>